<dbReference type="GO" id="GO:0005524">
    <property type="term" value="F:ATP binding"/>
    <property type="evidence" value="ECO:0007669"/>
    <property type="project" value="InterPro"/>
</dbReference>
<evidence type="ECO:0000313" key="7">
    <source>
        <dbReference type="EMBL" id="KRG22148.1"/>
    </source>
</evidence>
<dbReference type="PANTHER" id="PTHR30612:SF0">
    <property type="entry name" value="CHLOROPLAST PROTEIN-TRANSPORTING ATPASE"/>
    <property type="match status" value="1"/>
</dbReference>
<evidence type="ECO:0000256" key="5">
    <source>
        <dbReference type="SAM" id="MobiDB-lite"/>
    </source>
</evidence>
<reference evidence="8" key="3">
    <citation type="submission" date="2021-06" db="EMBL/GenBank/DDBJ databases">
        <title>Genomic Description and Analysis of Intracellular Bacteria, Candidatus Berkiella cookevillensis and Candidatus Berkiella aquae.</title>
        <authorList>
            <person name="Kidane D.T."/>
            <person name="Mehari Y.T."/>
            <person name="Rice F.C."/>
            <person name="Arivett B.A."/>
            <person name="Farone A.L."/>
            <person name="Berk S.G."/>
            <person name="Farone M.B."/>
        </authorList>
    </citation>
    <scope>NUCLEOTIDE SEQUENCE</scope>
    <source>
        <strain evidence="8">HT99</strain>
    </source>
</reference>
<dbReference type="InterPro" id="IPR000185">
    <property type="entry name" value="SecA"/>
</dbReference>
<dbReference type="RefSeq" id="WP_075065210.1">
    <property type="nucleotide sequence ID" value="NZ_LKAJ02000001.1"/>
</dbReference>
<dbReference type="InterPro" id="IPR011115">
    <property type="entry name" value="SecA_DEAD"/>
</dbReference>
<protein>
    <submittedName>
        <fullName evidence="7">Preprotein translocase subunit SecA</fullName>
    </submittedName>
</protein>
<dbReference type="PANTHER" id="PTHR30612">
    <property type="entry name" value="SECA INNER MEMBRANE COMPONENT OF SEC PROTEIN SECRETION SYSTEM"/>
    <property type="match status" value="1"/>
</dbReference>
<dbReference type="GO" id="GO:0016020">
    <property type="term" value="C:membrane"/>
    <property type="evidence" value="ECO:0007669"/>
    <property type="project" value="InterPro"/>
</dbReference>
<evidence type="ECO:0000259" key="6">
    <source>
        <dbReference type="PROSITE" id="PS51196"/>
    </source>
</evidence>
<keyword evidence="2" id="KW-0813">Transport</keyword>
<evidence type="ECO:0000256" key="4">
    <source>
        <dbReference type="SAM" id="Coils"/>
    </source>
</evidence>
<comment type="caution">
    <text evidence="7">The sequence shown here is derived from an EMBL/GenBank/DDBJ whole genome shotgun (WGS) entry which is preliminary data.</text>
</comment>
<dbReference type="EMBL" id="LKAJ01000002">
    <property type="protein sequence ID" value="KRG22148.1"/>
    <property type="molecule type" value="Genomic_DNA"/>
</dbReference>
<dbReference type="InterPro" id="IPR027417">
    <property type="entry name" value="P-loop_NTPase"/>
</dbReference>
<evidence type="ECO:0000256" key="1">
    <source>
        <dbReference type="ARBA" id="ARBA00022475"/>
    </source>
</evidence>
<feature type="region of interest" description="Disordered" evidence="5">
    <location>
        <begin position="3081"/>
        <end position="3111"/>
    </location>
</feature>
<dbReference type="Proteomes" id="UP000051497">
    <property type="component" value="Unassembled WGS sequence"/>
</dbReference>
<gene>
    <name evidence="7" type="ORF">HT99x_00565</name>
    <name evidence="8" type="ORF">HT99x_014515</name>
</gene>
<evidence type="ECO:0000256" key="2">
    <source>
        <dbReference type="ARBA" id="ARBA00022927"/>
    </source>
</evidence>
<organism evidence="7">
    <name type="scientific">Candidatus Berkiella aquae</name>
    <dbReference type="NCBI Taxonomy" id="295108"/>
    <lineage>
        <taxon>Bacteria</taxon>
        <taxon>Pseudomonadati</taxon>
        <taxon>Pseudomonadota</taxon>
        <taxon>Gammaproteobacteria</taxon>
        <taxon>Candidatus Berkiellales</taxon>
        <taxon>Candidatus Berkiellaceae</taxon>
        <taxon>Candidatus Berkiella</taxon>
    </lineage>
</organism>
<dbReference type="GO" id="GO:0017038">
    <property type="term" value="P:protein import"/>
    <property type="evidence" value="ECO:0007669"/>
    <property type="project" value="InterPro"/>
</dbReference>
<dbReference type="Gene3D" id="3.40.50.300">
    <property type="entry name" value="P-loop containing nucleotide triphosphate hydrolases"/>
    <property type="match status" value="2"/>
</dbReference>
<dbReference type="SUPFAM" id="SSF52540">
    <property type="entry name" value="P-loop containing nucleoside triphosphate hydrolases"/>
    <property type="match status" value="2"/>
</dbReference>
<reference evidence="7" key="1">
    <citation type="submission" date="2015-09" db="EMBL/GenBank/DDBJ databases">
        <title>Draft Genome Sequences of Two Novel Amoeba-resistant Intranuclear Bacteria, Candidatus Berkiella cookevillensis and Candidatus Berkiella aquae.</title>
        <authorList>
            <person name="Mehari Y.T."/>
            <person name="Arivett B.A."/>
            <person name="Farone A.L."/>
            <person name="Gunderson J.H."/>
            <person name="Farone M.B."/>
        </authorList>
    </citation>
    <scope>NUCLEOTIDE SEQUENCE [LARGE SCALE GENOMIC DNA]</scope>
    <source>
        <strain evidence="7">HT99</strain>
    </source>
</reference>
<dbReference type="PROSITE" id="PS51196">
    <property type="entry name" value="SECA_MOTOR_DEAD"/>
    <property type="match status" value="1"/>
</dbReference>
<evidence type="ECO:0000313" key="8">
    <source>
        <dbReference type="EMBL" id="MCS5712649.1"/>
    </source>
</evidence>
<keyword evidence="1" id="KW-0472">Membrane</keyword>
<proteinExistence type="predicted"/>
<dbReference type="GO" id="GO:0006886">
    <property type="term" value="P:intracellular protein transport"/>
    <property type="evidence" value="ECO:0007669"/>
    <property type="project" value="InterPro"/>
</dbReference>
<dbReference type="GO" id="GO:0006605">
    <property type="term" value="P:protein targeting"/>
    <property type="evidence" value="ECO:0007669"/>
    <property type="project" value="InterPro"/>
</dbReference>
<keyword evidence="4" id="KW-0175">Coiled coil</keyword>
<dbReference type="Pfam" id="PF07517">
    <property type="entry name" value="SecA_DEAD"/>
    <property type="match status" value="1"/>
</dbReference>
<dbReference type="EMBL" id="LKAJ02000001">
    <property type="protein sequence ID" value="MCS5712649.1"/>
    <property type="molecule type" value="Genomic_DNA"/>
</dbReference>
<evidence type="ECO:0000256" key="3">
    <source>
        <dbReference type="ARBA" id="ARBA00023010"/>
    </source>
</evidence>
<dbReference type="OrthoDB" id="5630239at2"/>
<dbReference type="InterPro" id="IPR014018">
    <property type="entry name" value="SecA_motor_DEAD"/>
</dbReference>
<feature type="coiled-coil region" evidence="4">
    <location>
        <begin position="367"/>
        <end position="398"/>
    </location>
</feature>
<evidence type="ECO:0000313" key="9">
    <source>
        <dbReference type="Proteomes" id="UP000051497"/>
    </source>
</evidence>
<dbReference type="SMART" id="SM00957">
    <property type="entry name" value="SecA_DEAD"/>
    <property type="match status" value="1"/>
</dbReference>
<feature type="domain" description="SecA family profile" evidence="6">
    <location>
        <begin position="1697"/>
        <end position="2342"/>
    </location>
</feature>
<keyword evidence="3" id="KW-0811">Translocation</keyword>
<sequence length="3111" mass="354468">MSLDAPSQYTLNLKAISEADAISRFVQQAKESGSTQIVLENMGDLSPDLQTHLMNELENKLAQAISFKVVEHEERPLMQGEFQQRLVEIELRNKLLALYGIQKVEHENLWHALIAAHLYSDIHARGRYQLTKKMDTREKTQELAQLTGQLEGTWFRHLFSYLQKNGDSFAATSFPYRELTPGLMSMDPYHPVAQLKEMNRYLSQDGVYMPFKTISIEYTAFEGAGKDVDLVTETLKLVQNNMKEGSPIEKIAFYHIGRNDVAKDEQDAINDLLDKLLEKLQKDNTDNVSAKIITQFVFDGMNLSKEEKLKVKEIQNLIAVNVRNHHKLERAGHVKQEQRIAPARQVQQKAIDPNTIRACKRNPKEVLAGLDVEIQMQQQQEQQQQQQEQQQMQMMQSRQALLDELLQRKSGQGNFEEADKSQYLNLEQFIALYEKSNKVANMGGAYRGENSNILEKLWRNFTGSSESFPGKIGGITKAMAEILISYPDILSDGINQHNIPPGFVIKQNKDNPDELLIDYDPVRAKLDTRNVNDLQVKFLPKTAGARIDLQGDHRQFSLSEEDYKLLTDVYVHNSIDIRDRIISKLPPQYAAEYEKFKTRNQVALLVEYVKNRSIEDLEELLENIKTKGEDYLKEAAAKVTISDKDYTEFVDNLIAQSKLATFHQLLQQEDAALGPIITEQYSDLFKLFNSDRSIVGLTLIVHQEGAQGVKIFLDKLDAIRKNQGNEALQGFLKLFVNNDINSAVNLMKTEELVALDYIAGLSKGQYAWWESLLSQQAKYDENINLVDVAKGFKKFLDKLAEIDPALPLKLTEPCPIQNAKNMKAACDRIWFILNNAVDPKEQFDHLEGLPLGPLDAYAAMRDQEYFFVSQEMNLQAQSEFLGSEAFLSLDPNQQNRAPYSVNLSEFIYANRVGSDYEECRTQYYRLLAKQPFLDNYDKYLKVMGLVDQAYEKWKGNISEKAAKLLGQESAQVAVPDPRVALALIAYATSHKEAMGTIEPKAVDKLFSELAKIEAWKKLSKDATYQRLLSYLNLGGDPPKSPGVITAPTLSQLSSLVRFHHELGKDHPFNKPVKDLKSVDVESYLSLSGKHFFAVLDDVAKANEKGLAALSSQAIADSLKEISEYDDLKGEPQNELREILLKVVGKLSNAHYNDENRLKLLTQCSQFLKNDKDKAKLMQVMEVLSGIDVAHQSTTQLANIEQLMHVIDAAMQSPSDSPNELMRLISTQEGFDKCFFGNQPLSDFDPESIAAFLKENEAQIREQLGGYIVFEDADFTDPKHFIQKLKDFEDKIPAIILKPLLNQAFNMVKGSHEALIMQKLQQQFWAANDTLRKEESELFINRLLPINKPDDLTKMLALTDTLTARVDDIDKMITTLMSVKARSIDDYKKLLSTLNNFPGVSQIPIETLNEVIGQMNRFHKGKFPVEILTTIVENTQVKKGLVADWEVTKRWMLPLVREKSVNLKEVSGMIDLGLNLSAKNVSVDNIVKLNEFLIKQADTRKDFIEIFQAIEKDPQFANQYSQIISNTLKLFEYLDKQNNSRELKRDFINAFGKAPHLFAEAIKQISNSQLDDSSKAQLIIILSRRTEAFTDDELKQMRTQKEKASKAEQADIKQKEVKEITDLVAALSQKSPAFLQALAQFDPDIGFPKAEDIIAHQKDNIDDLIEKIVAQKQAAREKNLAKQFDTAEVSRILEGMQNLATNNGLSYAQRERLQHDFYFVNAIGHSHSVSTNPSDPQAKRAIIKDMSKQEIQQLLGYYQKLVRDPNVTEESKRQGRLIYLALLREVMYRTTGRVPFSTQILSVLNAMHQNGNNIAEIQTGQGKSLTSALFAGMLHLDGQTVDICTSNMQLAREGLAENKKFYEYLGVKFTAIDSSSRLDDYSEGGIHYSDVAQLSLFRSRSQIEGGREPTKASLVLDEADYTLLDDSTQYRYAVNLDDVGDPFYNPMEFAYALINEFIETDEFKNPNASSEDDTRNLRQYLIKHAKGAQKDLAKDPQMISNKQLDIWIDSAVAAKELYTQRDKRWVLSEETRFDEKISVARLIINDRISPDAQWSNGVQQFLHARINEDDAIKNGQKAKCTLDPEKSAVASSTSKNFLDYYNKKNGVVWGMTGTIGSIEEKNEHQEKFGFKLTGIPPHQMQKRIDREPILVETDEKHQKKIFDEVLKRLRQNDKMPTLIICKDAITSKALAKYIEEQLQKEKKVHPIALQLYNGIDNERVDFNGKTANRSSIANESEATSQAGMQGTITISTPMFGRGTDFKPRMKTKEGLEAAHPKGLFVVQSYLDSERTSRQIVGRGGRQGWEGESMTIISKESLLLDLASTDKNAAQINQKLLQDRMDDVRLYRNMTAKQQRLYSEGYGDVRNQFFSMMIEMLEKIPEFCGEKERLYNEEMQKPEGERNLDGLSIPEPTKMRKALLKDWEQFLNESDIAWKKQLNQSPKPSLEVALQGLTKQAMNEWNKLVTDPNHRQLGDYQLSKEAGERIVANVLTRPDKVAKEAVVESYRKLPLAINIHKAYCDNLNLVDTPDIHSLKTAYHSEMDSMYQRLKEIVSHEKPKSVKLTSDWEKTTDYNAKYRLLNELLLKAQTNSRKEHSHQELTQLMTQTVAIINWMEKYPSLESDVKQLKQMLLQAHVNYRKELDRTSPFKLLQHDREMQVYSAKGYYPTSHSYNQLMKRDLSAWHNIKNNSLSQLKEYKKSALTSKARDRQVDEIIKYLNNSQTYDAQGLYKQLFEARKQAYQDDAKMSIKKRLFKNKINFGNRFHKMIDDIQARVVANTNSLQELEAIHKLEIQDIRLLLQAVNAKYNNPGMNDLVNNVKVQLGHGDTQAALKSLEALKFELKDDSRLSKNLQDKMLSLDEIHLREQRLHLLAESAKSTLNNEPSPIVTPWVKGVIPKEHETVSPPETTVSEAIVIPETTVIPDASQTDLFSFLDDLLLPETPREKLSENGVLKAKTELNTDNFPPLPPIPTNTVLPQQPSDSSQSMKGKPQALVDLLVSKIDQAKKGDVKVDFHFENMKRLLISIDKRSSVKGNNEQQRHLQIHEMLESYSKDTKVHSDVRTLAQALIKDVQQHSRKSFIQSFHDPYRSAKKENMSPIEPQESVRPKSGPKQ</sequence>
<keyword evidence="1" id="KW-1003">Cell membrane</keyword>
<reference evidence="8" key="2">
    <citation type="journal article" date="2016" name="Genome Announc.">
        <title>Draft Genome Sequences of Two Novel Amoeba-Resistant Intranuclear Bacteria, 'Candidatus Berkiella cookevillensis' and 'Candidatus Berkiella aquae'.</title>
        <authorList>
            <person name="Mehari Y.T."/>
            <person name="Arivett B.A."/>
            <person name="Farone A.L."/>
            <person name="Gunderson J.H."/>
            <person name="Farone M.B."/>
        </authorList>
    </citation>
    <scope>NUCLEOTIDE SEQUENCE</scope>
    <source>
        <strain evidence="8">HT99</strain>
    </source>
</reference>
<accession>A0A0Q9YYS1</accession>
<dbReference type="Gene3D" id="3.90.1440.10">
    <property type="entry name" value="SecA, preprotein cross-linking domain"/>
    <property type="match status" value="1"/>
</dbReference>
<dbReference type="STRING" id="295108.HT99x_00565"/>
<keyword evidence="2" id="KW-0653">Protein transport</keyword>
<name>A0A0Q9YYS1_9GAMM</name>
<keyword evidence="9" id="KW-1185">Reference proteome</keyword>
<feature type="compositionally biased region" description="Basic and acidic residues" evidence="5">
    <location>
        <begin position="3084"/>
        <end position="3093"/>
    </location>
</feature>